<dbReference type="Proteomes" id="UP000244334">
    <property type="component" value="Unassembled WGS sequence"/>
</dbReference>
<organism evidence="1 2">
    <name type="scientific">Candidatus Erwinia dacicola</name>
    <dbReference type="NCBI Taxonomy" id="252393"/>
    <lineage>
        <taxon>Bacteria</taxon>
        <taxon>Pseudomonadati</taxon>
        <taxon>Pseudomonadota</taxon>
        <taxon>Gammaproteobacteria</taxon>
        <taxon>Enterobacterales</taxon>
        <taxon>Erwiniaceae</taxon>
        <taxon>Erwinia</taxon>
    </lineage>
</organism>
<protein>
    <submittedName>
        <fullName evidence="1">Uncharacterized protein</fullName>
    </submittedName>
</protein>
<gene>
    <name evidence="1" type="ORF">ACZ87_01872</name>
</gene>
<keyword evidence="2" id="KW-1185">Reference proteome</keyword>
<evidence type="ECO:0000313" key="2">
    <source>
        <dbReference type="Proteomes" id="UP000244334"/>
    </source>
</evidence>
<accession>A0A328TPJ9</accession>
<reference evidence="1" key="1">
    <citation type="submission" date="2018-04" db="EMBL/GenBank/DDBJ databases">
        <title>Genomes of the Obligate Erwinia dacicola and Facultative Enterobacter sp. OLF Endosymbionts of the Olive Fruit fly, Bactrocera oleae.</title>
        <authorList>
            <person name="Estes A.M."/>
            <person name="Hearn D.J."/>
            <person name="Agarwal S."/>
            <person name="Pierson E.A."/>
            <person name="Dunning-Hotopp J.C."/>
        </authorList>
    </citation>
    <scope>NUCLEOTIDE SEQUENCE [LARGE SCALE GENOMIC DNA]</scope>
    <source>
        <strain evidence="1">Oroville</strain>
    </source>
</reference>
<name>A0A328TPJ9_9GAMM</name>
<sequence length="56" mass="6256">MCCLHHRNRRRVVAKNQAGIPAQTVRSVNRIITVICCRIADWMLPVMPATSILLAG</sequence>
<proteinExistence type="predicted"/>
<dbReference type="EMBL" id="LJAM02000162">
    <property type="protein sequence ID" value="RAP71313.1"/>
    <property type="molecule type" value="Genomic_DNA"/>
</dbReference>
<dbReference type="AlphaFoldDB" id="A0A328TPJ9"/>
<comment type="caution">
    <text evidence="1">The sequence shown here is derived from an EMBL/GenBank/DDBJ whole genome shotgun (WGS) entry which is preliminary data.</text>
</comment>
<evidence type="ECO:0000313" key="1">
    <source>
        <dbReference type="EMBL" id="RAP71313.1"/>
    </source>
</evidence>